<dbReference type="AlphaFoldDB" id="A0A8J3H3T2"/>
<reference evidence="2" key="1">
    <citation type="journal article" date="2014" name="Int. J. Syst. Evol. Microbiol.">
        <title>Complete genome sequence of Corynebacterium casei LMG S-19264T (=DSM 44701T), isolated from a smear-ripened cheese.</title>
        <authorList>
            <consortium name="US DOE Joint Genome Institute (JGI-PGF)"/>
            <person name="Walter F."/>
            <person name="Albersmeier A."/>
            <person name="Kalinowski J."/>
            <person name="Ruckert C."/>
        </authorList>
    </citation>
    <scope>NUCLEOTIDE SEQUENCE</scope>
    <source>
        <strain evidence="2">KCTC 42650</strain>
    </source>
</reference>
<dbReference type="Proteomes" id="UP000626220">
    <property type="component" value="Unassembled WGS sequence"/>
</dbReference>
<keyword evidence="1" id="KW-1133">Transmembrane helix</keyword>
<proteinExistence type="predicted"/>
<organism evidence="2 3">
    <name type="scientific">Seohaeicola zhoushanensis</name>
    <dbReference type="NCBI Taxonomy" id="1569283"/>
    <lineage>
        <taxon>Bacteria</taxon>
        <taxon>Pseudomonadati</taxon>
        <taxon>Pseudomonadota</taxon>
        <taxon>Alphaproteobacteria</taxon>
        <taxon>Rhodobacterales</taxon>
        <taxon>Roseobacteraceae</taxon>
        <taxon>Seohaeicola</taxon>
    </lineage>
</organism>
<sequence length="191" mass="20688">MKVLADFAVVVVAYILAHGIIALLVTPLQMRVLPEITPFASLIYLPHGVRVLTTWLLGRVAFAPLCLGAFLAEVIFTPPEVSLAARPTIMMSIAVGAFSALLAFEVMKMFGHDLYAGGSLRIHWKWLLIVGILASIFNSIGQAVVFSGTILSEHSLAVLLTYAVGDTIGLVATTLVLMLVFRWLRRSAKRG</sequence>
<evidence type="ECO:0000313" key="2">
    <source>
        <dbReference type="EMBL" id="GHF73295.1"/>
    </source>
</evidence>
<comment type="caution">
    <text evidence="2">The sequence shown here is derived from an EMBL/GenBank/DDBJ whole genome shotgun (WGS) entry which is preliminary data.</text>
</comment>
<feature type="transmembrane region" description="Helical" evidence="1">
    <location>
        <begin position="88"/>
        <end position="106"/>
    </location>
</feature>
<dbReference type="RefSeq" id="WP_189682872.1">
    <property type="nucleotide sequence ID" value="NZ_BNCJ01000034.1"/>
</dbReference>
<feature type="transmembrane region" description="Helical" evidence="1">
    <location>
        <begin position="126"/>
        <end position="150"/>
    </location>
</feature>
<evidence type="ECO:0000313" key="3">
    <source>
        <dbReference type="Proteomes" id="UP000626220"/>
    </source>
</evidence>
<gene>
    <name evidence="2" type="ORF">GCM10017056_50140</name>
</gene>
<feature type="transmembrane region" description="Helical" evidence="1">
    <location>
        <begin position="7"/>
        <end position="26"/>
    </location>
</feature>
<protein>
    <submittedName>
        <fullName evidence="2">Uncharacterized protein</fullName>
    </submittedName>
</protein>
<reference evidence="2" key="2">
    <citation type="submission" date="2020-09" db="EMBL/GenBank/DDBJ databases">
        <authorList>
            <person name="Sun Q."/>
            <person name="Kim S."/>
        </authorList>
    </citation>
    <scope>NUCLEOTIDE SEQUENCE</scope>
    <source>
        <strain evidence="2">KCTC 42650</strain>
    </source>
</reference>
<dbReference type="EMBL" id="BNCJ01000034">
    <property type="protein sequence ID" value="GHF73295.1"/>
    <property type="molecule type" value="Genomic_DNA"/>
</dbReference>
<accession>A0A8J3H3T2</accession>
<name>A0A8J3H3T2_9RHOB</name>
<evidence type="ECO:0000256" key="1">
    <source>
        <dbReference type="SAM" id="Phobius"/>
    </source>
</evidence>
<feature type="transmembrane region" description="Helical" evidence="1">
    <location>
        <begin position="156"/>
        <end position="181"/>
    </location>
</feature>
<feature type="transmembrane region" description="Helical" evidence="1">
    <location>
        <begin position="56"/>
        <end position="76"/>
    </location>
</feature>
<keyword evidence="1" id="KW-0472">Membrane</keyword>
<keyword evidence="1" id="KW-0812">Transmembrane</keyword>
<keyword evidence="3" id="KW-1185">Reference proteome</keyword>